<feature type="transmembrane region" description="Helical" evidence="1">
    <location>
        <begin position="44"/>
        <end position="67"/>
    </location>
</feature>
<dbReference type="HOGENOM" id="CLU_1365048_0_0_10"/>
<dbReference type="EMBL" id="ADMC01000027">
    <property type="protein sequence ID" value="EHP45947.1"/>
    <property type="molecule type" value="Genomic_DNA"/>
</dbReference>
<dbReference type="RefSeq" id="WP_009137678.1">
    <property type="nucleotide sequence ID" value="NZ_JH594597.1"/>
</dbReference>
<dbReference type="GeneID" id="98070069"/>
<accession>H1DJU7</accession>
<proteinExistence type="predicted"/>
<keyword evidence="3" id="KW-1185">Reference proteome</keyword>
<keyword evidence="1" id="KW-0472">Membrane</keyword>
<dbReference type="PATRIC" id="fig|742817.3.peg.2712"/>
<evidence type="ECO:0000313" key="3">
    <source>
        <dbReference type="Proteomes" id="UP000004892"/>
    </source>
</evidence>
<evidence type="ECO:0000256" key="1">
    <source>
        <dbReference type="SAM" id="Phobius"/>
    </source>
</evidence>
<protein>
    <submittedName>
        <fullName evidence="2">Uncharacterized protein</fullName>
    </submittedName>
</protein>
<comment type="caution">
    <text evidence="2">The sequence shown here is derived from an EMBL/GenBank/DDBJ whole genome shotgun (WGS) entry which is preliminary data.</text>
</comment>
<dbReference type="Proteomes" id="UP000004892">
    <property type="component" value="Unassembled WGS sequence"/>
</dbReference>
<feature type="transmembrane region" description="Helical" evidence="1">
    <location>
        <begin position="156"/>
        <end position="188"/>
    </location>
</feature>
<keyword evidence="1" id="KW-0812">Transmembrane</keyword>
<dbReference type="eggNOG" id="ENOG502ZQRG">
    <property type="taxonomic scope" value="Bacteria"/>
</dbReference>
<feature type="transmembrane region" description="Helical" evidence="1">
    <location>
        <begin position="15"/>
        <end position="38"/>
    </location>
</feature>
<keyword evidence="1" id="KW-1133">Transmembrane helix</keyword>
<name>H1DJU7_9BACT</name>
<feature type="transmembrane region" description="Helical" evidence="1">
    <location>
        <begin position="115"/>
        <end position="135"/>
    </location>
</feature>
<reference evidence="2 3" key="1">
    <citation type="submission" date="2012-01" db="EMBL/GenBank/DDBJ databases">
        <title>The Genome Sequence of Odoribacter laneus YIT 12061.</title>
        <authorList>
            <consortium name="The Broad Institute Genome Sequencing Platform"/>
            <person name="Earl A."/>
            <person name="Ward D."/>
            <person name="Feldgarden M."/>
            <person name="Gevers D."/>
            <person name="Morotomi M."/>
            <person name="Young S.K."/>
            <person name="Zeng Q."/>
            <person name="Gargeya S."/>
            <person name="Fitzgerald M."/>
            <person name="Haas B."/>
            <person name="Abouelleil A."/>
            <person name="Alvarado L."/>
            <person name="Arachchi H.M."/>
            <person name="Berlin A."/>
            <person name="Chapman S.B."/>
            <person name="Gearin G."/>
            <person name="Goldberg J."/>
            <person name="Griggs A."/>
            <person name="Gujja S."/>
            <person name="Hansen M."/>
            <person name="Heiman D."/>
            <person name="Howarth C."/>
            <person name="Larimer J."/>
            <person name="Lui A."/>
            <person name="MacDonald P.J.P."/>
            <person name="McCowen C."/>
            <person name="Montmayeur A."/>
            <person name="Murphy C."/>
            <person name="Neiman D."/>
            <person name="Pearson M."/>
            <person name="Priest M."/>
            <person name="Roberts A."/>
            <person name="Saif S."/>
            <person name="Shea T."/>
            <person name="Sisk P."/>
            <person name="Stolte C."/>
            <person name="Sykes S."/>
            <person name="Wortman J."/>
            <person name="Nusbaum C."/>
            <person name="Birren B."/>
        </authorList>
    </citation>
    <scope>NUCLEOTIDE SEQUENCE [LARGE SCALE GENOMIC DNA]</scope>
    <source>
        <strain evidence="2 3">YIT 12061</strain>
    </source>
</reference>
<sequence length="200" mass="20616">MEINANVWKSSTSKVFNGVLLFSLSGIVGGIVAAIAAFSGSLGAALWVAVLAGLATILGYVLYIMGLGQFQSVLEPQDAAAVSKVKTAAILLIIGAGVSIILSLVPFLGTVVGSIISGILNIIGCILCVMAFSTLKKSTTFPASARGGVSSLYTAYLLNLIGYILMITVILAIVTPILNLIAFILILIGWSNVKNADPTK</sequence>
<feature type="transmembrane region" description="Helical" evidence="1">
    <location>
        <begin position="88"/>
        <end position="109"/>
    </location>
</feature>
<organism evidence="2 3">
    <name type="scientific">Odoribacter laneus YIT 12061</name>
    <dbReference type="NCBI Taxonomy" id="742817"/>
    <lineage>
        <taxon>Bacteria</taxon>
        <taxon>Pseudomonadati</taxon>
        <taxon>Bacteroidota</taxon>
        <taxon>Bacteroidia</taxon>
        <taxon>Bacteroidales</taxon>
        <taxon>Odoribacteraceae</taxon>
        <taxon>Odoribacter</taxon>
    </lineage>
</organism>
<dbReference type="AlphaFoldDB" id="H1DJU7"/>
<gene>
    <name evidence="2" type="ORF">HMPREF9449_02533</name>
</gene>
<evidence type="ECO:0000313" key="2">
    <source>
        <dbReference type="EMBL" id="EHP45947.1"/>
    </source>
</evidence>
<dbReference type="STRING" id="742817.HMPREF9449_02533"/>